<evidence type="ECO:0000313" key="3">
    <source>
        <dbReference type="Proteomes" id="UP000606974"/>
    </source>
</evidence>
<comment type="caution">
    <text evidence="2">The sequence shown here is derived from an EMBL/GenBank/DDBJ whole genome shotgun (WGS) entry which is preliminary data.</text>
</comment>
<feature type="compositionally biased region" description="Basic residues" evidence="1">
    <location>
        <begin position="16"/>
        <end position="32"/>
    </location>
</feature>
<reference evidence="2" key="1">
    <citation type="submission" date="2020-02" db="EMBL/GenBank/DDBJ databases">
        <authorList>
            <person name="Palmer J.M."/>
        </authorList>
    </citation>
    <scope>NUCLEOTIDE SEQUENCE</scope>
    <source>
        <strain evidence="2">EPUS1.4</strain>
        <tissue evidence="2">Thallus</tissue>
    </source>
</reference>
<evidence type="ECO:0000256" key="1">
    <source>
        <dbReference type="SAM" id="MobiDB-lite"/>
    </source>
</evidence>
<proteinExistence type="predicted"/>
<protein>
    <submittedName>
        <fullName evidence="2">Uncharacterized protein</fullName>
    </submittedName>
</protein>
<keyword evidence="3" id="KW-1185">Reference proteome</keyword>
<accession>A0A8H7A9U2</accession>
<gene>
    <name evidence="2" type="ORF">GJ744_004069</name>
</gene>
<name>A0A8H7A9U2_9EURO</name>
<sequence length="81" mass="8696">MGVTLEDLAEGQSNRGLHRKCKELSSKFRRPNASRVEGDQAPDTSENVNGSTLKHNALTTDTLDLVVLSSSGKATESGPRK</sequence>
<feature type="region of interest" description="Disordered" evidence="1">
    <location>
        <begin position="1"/>
        <end position="55"/>
    </location>
</feature>
<dbReference type="EMBL" id="JAACFV010000189">
    <property type="protein sequence ID" value="KAF7503241.1"/>
    <property type="molecule type" value="Genomic_DNA"/>
</dbReference>
<organism evidence="2 3">
    <name type="scientific">Endocarpon pusillum</name>
    <dbReference type="NCBI Taxonomy" id="364733"/>
    <lineage>
        <taxon>Eukaryota</taxon>
        <taxon>Fungi</taxon>
        <taxon>Dikarya</taxon>
        <taxon>Ascomycota</taxon>
        <taxon>Pezizomycotina</taxon>
        <taxon>Eurotiomycetes</taxon>
        <taxon>Chaetothyriomycetidae</taxon>
        <taxon>Verrucariales</taxon>
        <taxon>Verrucariaceae</taxon>
        <taxon>Endocarpon</taxon>
    </lineage>
</organism>
<dbReference type="AlphaFoldDB" id="A0A8H7A9U2"/>
<feature type="compositionally biased region" description="Polar residues" evidence="1">
    <location>
        <begin position="42"/>
        <end position="54"/>
    </location>
</feature>
<evidence type="ECO:0000313" key="2">
    <source>
        <dbReference type="EMBL" id="KAF7503241.1"/>
    </source>
</evidence>
<dbReference type="Proteomes" id="UP000606974">
    <property type="component" value="Unassembled WGS sequence"/>
</dbReference>